<dbReference type="EMBL" id="BJYM01000006">
    <property type="protein sequence ID" value="GEN86925.1"/>
    <property type="molecule type" value="Genomic_DNA"/>
</dbReference>
<organism evidence="2 3">
    <name type="scientific">Oceanobacillus sojae</name>
    <dbReference type="NCBI Taxonomy" id="582851"/>
    <lineage>
        <taxon>Bacteria</taxon>
        <taxon>Bacillati</taxon>
        <taxon>Bacillota</taxon>
        <taxon>Bacilli</taxon>
        <taxon>Bacillales</taxon>
        <taxon>Bacillaceae</taxon>
        <taxon>Oceanobacillus</taxon>
    </lineage>
</organism>
<keyword evidence="3" id="KW-1185">Reference proteome</keyword>
<dbReference type="PROSITE" id="PS51704">
    <property type="entry name" value="GP_PDE"/>
    <property type="match status" value="1"/>
</dbReference>
<dbReference type="InterPro" id="IPR017946">
    <property type="entry name" value="PLC-like_Pdiesterase_TIM-brl"/>
</dbReference>
<comment type="caution">
    <text evidence="2">The sequence shown here is derived from an EMBL/GenBank/DDBJ whole genome shotgun (WGS) entry which is preliminary data.</text>
</comment>
<dbReference type="RefSeq" id="WP_186813590.1">
    <property type="nucleotide sequence ID" value="NZ_BJYM01000006.1"/>
</dbReference>
<proteinExistence type="predicted"/>
<feature type="domain" description="GP-PDE" evidence="1">
    <location>
        <begin position="2"/>
        <end position="239"/>
    </location>
</feature>
<reference evidence="2 3" key="1">
    <citation type="submission" date="2019-07" db="EMBL/GenBank/DDBJ databases">
        <title>Whole genome shotgun sequence of Oceanobacillus sojae NBRC 105379.</title>
        <authorList>
            <person name="Hosoyama A."/>
            <person name="Uohara A."/>
            <person name="Ohji S."/>
            <person name="Ichikawa N."/>
        </authorList>
    </citation>
    <scope>NUCLEOTIDE SEQUENCE [LARGE SCALE GENOMIC DNA]</scope>
    <source>
        <strain evidence="2 3">NBRC 105379</strain>
    </source>
</reference>
<dbReference type="PANTHER" id="PTHR46211:SF1">
    <property type="entry name" value="GLYCEROPHOSPHODIESTER PHOSPHODIESTERASE, CYTOPLASMIC"/>
    <property type="match status" value="1"/>
</dbReference>
<dbReference type="PANTHER" id="PTHR46211">
    <property type="entry name" value="GLYCEROPHOSPHORYL DIESTER PHOSPHODIESTERASE"/>
    <property type="match status" value="1"/>
</dbReference>
<protein>
    <submittedName>
        <fullName evidence="2">Glycerophosphoryl diester phosphodiesterase</fullName>
    </submittedName>
</protein>
<dbReference type="Proteomes" id="UP000321558">
    <property type="component" value="Unassembled WGS sequence"/>
</dbReference>
<evidence type="ECO:0000313" key="2">
    <source>
        <dbReference type="EMBL" id="GEN86925.1"/>
    </source>
</evidence>
<name>A0A511ZHK6_9BACI</name>
<dbReference type="Pfam" id="PF03009">
    <property type="entry name" value="GDPD"/>
    <property type="match status" value="1"/>
</dbReference>
<dbReference type="AlphaFoldDB" id="A0A511ZHK6"/>
<accession>A0A511ZHK6</accession>
<dbReference type="Gene3D" id="3.20.20.190">
    <property type="entry name" value="Phosphatidylinositol (PI) phosphodiesterase"/>
    <property type="match status" value="1"/>
</dbReference>
<evidence type="ECO:0000259" key="1">
    <source>
        <dbReference type="PROSITE" id="PS51704"/>
    </source>
</evidence>
<dbReference type="GO" id="GO:0006629">
    <property type="term" value="P:lipid metabolic process"/>
    <property type="evidence" value="ECO:0007669"/>
    <property type="project" value="InterPro"/>
</dbReference>
<dbReference type="InterPro" id="IPR030395">
    <property type="entry name" value="GP_PDE_dom"/>
</dbReference>
<gene>
    <name evidence="2" type="ORF">OSO01_16640</name>
</gene>
<evidence type="ECO:0000313" key="3">
    <source>
        <dbReference type="Proteomes" id="UP000321558"/>
    </source>
</evidence>
<sequence length="239" mass="27348">MVLNFAHRGSLTEAPENTLPAFEKALSHRPKGMELDVQLTKDDVLVVCHDAKLTRFNKKSTTLIKDLTWEEIQQIDVGSGFSEEYKGVHLTCLEDVLSITPAEVLLNVEIKNIPVIYPGIEKKLLDCLETYNRLDNVIISSFDHVALQNIFHLHPTLRLGMLFHYRLLDTWKYVKNSGLPIYSVHPNHVYVDQTFVQACKNAGYSVFPYTVNDWKCYEELVSYGVDGVFSNRPEIFQNS</sequence>
<dbReference type="GO" id="GO:0008081">
    <property type="term" value="F:phosphoric diester hydrolase activity"/>
    <property type="evidence" value="ECO:0007669"/>
    <property type="project" value="InterPro"/>
</dbReference>
<dbReference type="SUPFAM" id="SSF51695">
    <property type="entry name" value="PLC-like phosphodiesterases"/>
    <property type="match status" value="1"/>
</dbReference>